<evidence type="ECO:0000256" key="1">
    <source>
        <dbReference type="SAM" id="SignalP"/>
    </source>
</evidence>
<gene>
    <name evidence="2" type="ORF">PP2015_3627</name>
</gene>
<dbReference type="EMBL" id="CP013188">
    <property type="protein sequence ID" value="ALO44101.1"/>
    <property type="molecule type" value="Genomic_DNA"/>
</dbReference>
<keyword evidence="3" id="KW-1185">Reference proteome</keyword>
<dbReference type="Gene3D" id="1.20.90.10">
    <property type="entry name" value="Phospholipase A2 domain"/>
    <property type="match status" value="1"/>
</dbReference>
<feature type="chain" id="PRO_5006601208" evidence="1">
    <location>
        <begin position="27"/>
        <end position="316"/>
    </location>
</feature>
<dbReference type="GO" id="GO:0004623">
    <property type="term" value="F:phospholipase A2 activity"/>
    <property type="evidence" value="ECO:0007669"/>
    <property type="project" value="InterPro"/>
</dbReference>
<keyword evidence="1" id="KW-0732">Signal</keyword>
<dbReference type="InterPro" id="IPR036444">
    <property type="entry name" value="PLipase_A2_dom_sf"/>
</dbReference>
<dbReference type="AlphaFoldDB" id="A0A0S2K7I1"/>
<name>A0A0S2K7I1_9GAMM</name>
<evidence type="ECO:0000313" key="3">
    <source>
        <dbReference type="Proteomes" id="UP000061457"/>
    </source>
</evidence>
<dbReference type="KEGG" id="pphe:PP2015_3627"/>
<sequence>MKKLKMTTISAVIIPALSFASLSAEASICPTKPVIQDGCTFPADNPVEKVFRAAAKPFRSLWKSQCNTHDVNYQILGKTKQSSDSKLYEDMRRRCDSKFNKYLLAPANQVCRAAAYSVYVALKNTDSSQYYKPRQRDRQRHTNEYVRTISNGFGHCDMTPEYAGFYDPSLLSYINSRFQSLAGRKPTAYERFELLNLYSVDSSLNTWKSRVSSEINNNLKFNSGPEVRVVSRNNPETFKQDASSSLRARSYQWDLNIGNSNSSVFSKTYMNMYDATHRISGTLKVTDSNGNKDVKIINTTFRSKGLCAPNENLHCL</sequence>
<accession>A0A0S2K7I1</accession>
<reference evidence="3" key="1">
    <citation type="submission" date="2015-11" db="EMBL/GenBank/DDBJ databases">
        <authorList>
            <person name="Kim K.M."/>
        </authorList>
    </citation>
    <scope>NUCLEOTIDE SEQUENCE [LARGE SCALE GENOMIC DNA]</scope>
    <source>
        <strain evidence="3">KCTC 12086</strain>
    </source>
</reference>
<dbReference type="GO" id="GO:0050482">
    <property type="term" value="P:arachidonate secretion"/>
    <property type="evidence" value="ECO:0007669"/>
    <property type="project" value="InterPro"/>
</dbReference>
<evidence type="ECO:0000313" key="2">
    <source>
        <dbReference type="EMBL" id="ALO44101.1"/>
    </source>
</evidence>
<dbReference type="Proteomes" id="UP000061457">
    <property type="component" value="Chromosome II"/>
</dbReference>
<dbReference type="SUPFAM" id="SSF48619">
    <property type="entry name" value="Phospholipase A2, PLA2"/>
    <property type="match status" value="1"/>
</dbReference>
<dbReference type="PATRIC" id="fig|161398.10.peg.3703"/>
<proteinExistence type="predicted"/>
<organism evidence="2 3">
    <name type="scientific">Pseudoalteromonas phenolica</name>
    <dbReference type="NCBI Taxonomy" id="161398"/>
    <lineage>
        <taxon>Bacteria</taxon>
        <taxon>Pseudomonadati</taxon>
        <taxon>Pseudomonadota</taxon>
        <taxon>Gammaproteobacteria</taxon>
        <taxon>Alteromonadales</taxon>
        <taxon>Pseudoalteromonadaceae</taxon>
        <taxon>Pseudoalteromonas</taxon>
    </lineage>
</organism>
<protein>
    <submittedName>
        <fullName evidence="2">Uncharacterized protein</fullName>
    </submittedName>
</protein>
<dbReference type="GO" id="GO:0006644">
    <property type="term" value="P:phospholipid metabolic process"/>
    <property type="evidence" value="ECO:0007669"/>
    <property type="project" value="InterPro"/>
</dbReference>
<feature type="signal peptide" evidence="1">
    <location>
        <begin position="1"/>
        <end position="26"/>
    </location>
</feature>